<dbReference type="GO" id="GO:0009083">
    <property type="term" value="P:branched-chain amino acid catabolic process"/>
    <property type="evidence" value="ECO:0007669"/>
    <property type="project" value="TreeGrafter"/>
</dbReference>
<keyword evidence="3 4" id="KW-0786">Thiamine pyrophosphate</keyword>
<dbReference type="CDD" id="cd02000">
    <property type="entry name" value="TPP_E1_PDC_ADC_BCADC"/>
    <property type="match status" value="1"/>
</dbReference>
<dbReference type="InterPro" id="IPR029061">
    <property type="entry name" value="THDP-binding"/>
</dbReference>
<proteinExistence type="inferred from homology"/>
<dbReference type="GO" id="GO:0000287">
    <property type="term" value="F:magnesium ion binding"/>
    <property type="evidence" value="ECO:0007669"/>
    <property type="project" value="UniProtKB-ARBA"/>
</dbReference>
<dbReference type="RefSeq" id="WP_162453153.1">
    <property type="nucleotide sequence ID" value="NZ_WLZY01000012.1"/>
</dbReference>
<keyword evidence="7" id="KW-0670">Pyruvate</keyword>
<dbReference type="EC" id="1.2.4.4" evidence="4"/>
<name>A0A7K3MAX2_9ACTN</name>
<dbReference type="Pfam" id="PF00676">
    <property type="entry name" value="E1_dh"/>
    <property type="match status" value="1"/>
</dbReference>
<dbReference type="SUPFAM" id="SSF52518">
    <property type="entry name" value="Thiamin diphosphate-binding fold (THDP-binding)"/>
    <property type="match status" value="1"/>
</dbReference>
<protein>
    <recommendedName>
        <fullName evidence="4">2-oxoisovalerate dehydrogenase subunit alpha</fullName>
        <ecNumber evidence="4">1.2.4.4</ecNumber>
    </recommendedName>
    <alternativeName>
        <fullName evidence="4">Branched-chain alpha-keto acid dehydrogenase E1 component alpha chain</fullName>
    </alternativeName>
</protein>
<comment type="cofactor">
    <cofactor evidence="1 4">
        <name>thiamine diphosphate</name>
        <dbReference type="ChEBI" id="CHEBI:58937"/>
    </cofactor>
</comment>
<comment type="function">
    <text evidence="4">The branched-chain alpha-keto dehydrogenase complex catalyzes the overall conversion of alpha-keto acids to acyl-CoA and CO(2). It contains multiple copies of three enzymatic components: branched-chain alpha-keto acid decarboxylase (E1), lipoamide acyltransferase (E2) and lipoamide dehydrogenase (E3).</text>
</comment>
<organism evidence="7 8">
    <name type="scientific">Phytoactinopolyspora mesophila</name>
    <dbReference type="NCBI Taxonomy" id="2650750"/>
    <lineage>
        <taxon>Bacteria</taxon>
        <taxon>Bacillati</taxon>
        <taxon>Actinomycetota</taxon>
        <taxon>Actinomycetes</taxon>
        <taxon>Jiangellales</taxon>
        <taxon>Jiangellaceae</taxon>
        <taxon>Phytoactinopolyspora</taxon>
    </lineage>
</organism>
<evidence type="ECO:0000259" key="6">
    <source>
        <dbReference type="Pfam" id="PF00676"/>
    </source>
</evidence>
<evidence type="ECO:0000313" key="7">
    <source>
        <dbReference type="EMBL" id="NDL60433.1"/>
    </source>
</evidence>
<evidence type="ECO:0000256" key="5">
    <source>
        <dbReference type="SAM" id="MobiDB-lite"/>
    </source>
</evidence>
<evidence type="ECO:0000256" key="1">
    <source>
        <dbReference type="ARBA" id="ARBA00001964"/>
    </source>
</evidence>
<feature type="domain" description="Dehydrogenase E1 component" evidence="6">
    <location>
        <begin position="68"/>
        <end position="335"/>
    </location>
</feature>
<comment type="similarity">
    <text evidence="4">Belongs to the BCKDHA family.</text>
</comment>
<dbReference type="PANTHER" id="PTHR43380:SF1">
    <property type="entry name" value="2-OXOISOVALERATE DEHYDROGENASE SUBUNIT ALPHA, MITOCHONDRIAL"/>
    <property type="match status" value="1"/>
</dbReference>
<reference evidence="7 8" key="1">
    <citation type="submission" date="2019-11" db="EMBL/GenBank/DDBJ databases">
        <authorList>
            <person name="Li X.-J."/>
            <person name="Feng X.-M."/>
        </authorList>
    </citation>
    <scope>NUCLEOTIDE SEQUENCE [LARGE SCALE GENOMIC DNA]</scope>
    <source>
        <strain evidence="7 8">XMNu-373</strain>
    </source>
</reference>
<evidence type="ECO:0000256" key="4">
    <source>
        <dbReference type="RuleBase" id="RU365014"/>
    </source>
</evidence>
<dbReference type="Proteomes" id="UP000460435">
    <property type="component" value="Unassembled WGS sequence"/>
</dbReference>
<dbReference type="Gene3D" id="3.40.50.970">
    <property type="match status" value="1"/>
</dbReference>
<dbReference type="AlphaFoldDB" id="A0A7K3MAX2"/>
<dbReference type="EMBL" id="WLZY01000012">
    <property type="protein sequence ID" value="NDL60433.1"/>
    <property type="molecule type" value="Genomic_DNA"/>
</dbReference>
<accession>A0A7K3MAX2</accession>
<gene>
    <name evidence="7" type="ORF">F7O44_25480</name>
</gene>
<evidence type="ECO:0000313" key="8">
    <source>
        <dbReference type="Proteomes" id="UP000460435"/>
    </source>
</evidence>
<feature type="region of interest" description="Disordered" evidence="5">
    <location>
        <begin position="1"/>
        <end position="41"/>
    </location>
</feature>
<evidence type="ECO:0000256" key="2">
    <source>
        <dbReference type="ARBA" id="ARBA00023002"/>
    </source>
</evidence>
<keyword evidence="8" id="KW-1185">Reference proteome</keyword>
<evidence type="ECO:0000256" key="3">
    <source>
        <dbReference type="ARBA" id="ARBA00023052"/>
    </source>
</evidence>
<dbReference type="GO" id="GO:0003863">
    <property type="term" value="F:branched-chain 2-oxo acid dehydrogenase activity"/>
    <property type="evidence" value="ECO:0007669"/>
    <property type="project" value="UniProtKB-EC"/>
</dbReference>
<dbReference type="PANTHER" id="PTHR43380">
    <property type="entry name" value="2-OXOISOVALERATE DEHYDROGENASE SUBUNIT ALPHA, MITOCHONDRIAL"/>
    <property type="match status" value="1"/>
</dbReference>
<dbReference type="InterPro" id="IPR050771">
    <property type="entry name" value="Alpha-ketoacid_DH_E1_comp"/>
</dbReference>
<sequence length="386" mass="41804">MSERSAPGRGSGAPHPDAGLEAATKNEVQHLPSDSPVRFVTPDGELAPRAERNGYEFPSEKLLLSAYRAMVVGRRFNTEATALTKMGRLAVYPSSRGQEACQVGGVVVLDERDWLFPTYRDTVALISRGIDPVEALGLLRGDWHCGYDPMATRTAPQCTPLATHMPHAVGLAYAARRRGEDLVAMVYVGDGGTSEGDFHEALNFAAVFNAPVVFLVQNNRYAISVPLSRQSAAPSLAHKGVGYGIRSEQVDGNDAVAVVSVLSDAVAFARTGRGPVLVEAHTYRMDAHTNADPVGRYRDASEAEEWIERDPMTRLEAYLSAAGVLTDSDIKAANDAAEDFATGMRPQLNANPEVHPLEIFDYVFAEPTPQLREQRSQLEAELAQEA</sequence>
<keyword evidence="2 4" id="KW-0560">Oxidoreductase</keyword>
<dbReference type="InterPro" id="IPR001017">
    <property type="entry name" value="DH_E1"/>
</dbReference>
<comment type="caution">
    <text evidence="7">The sequence shown here is derived from an EMBL/GenBank/DDBJ whole genome shotgun (WGS) entry which is preliminary data.</text>
</comment>
<comment type="catalytic activity">
    <reaction evidence="4">
        <text>N(6)-[(R)-lipoyl]-L-lysyl-[protein] + 3-methyl-2-oxobutanoate + H(+) = N(6)-[(R)-S(8)-2-methylpropanoyldihydrolipoyl]-L-lysyl-[protein] + CO2</text>
        <dbReference type="Rhea" id="RHEA:13457"/>
        <dbReference type="Rhea" id="RHEA-COMP:10474"/>
        <dbReference type="Rhea" id="RHEA-COMP:10497"/>
        <dbReference type="ChEBI" id="CHEBI:11851"/>
        <dbReference type="ChEBI" id="CHEBI:15378"/>
        <dbReference type="ChEBI" id="CHEBI:16526"/>
        <dbReference type="ChEBI" id="CHEBI:83099"/>
        <dbReference type="ChEBI" id="CHEBI:83142"/>
        <dbReference type="EC" id="1.2.4.4"/>
    </reaction>
</comment>